<dbReference type="Proteomes" id="UP000625711">
    <property type="component" value="Unassembled WGS sequence"/>
</dbReference>
<sequence length="75" mass="7975">MAVPNPEPRPVGPRARCCICTSSGARSYLSGTPYSADLVTAAAFAPNERQSVVNVNERVHQGVAESGVLWMISED</sequence>
<name>A0A834IHX2_RHYFE</name>
<keyword evidence="2" id="KW-1185">Reference proteome</keyword>
<organism evidence="1 2">
    <name type="scientific">Rhynchophorus ferrugineus</name>
    <name type="common">Red palm weevil</name>
    <name type="synonym">Curculio ferrugineus</name>
    <dbReference type="NCBI Taxonomy" id="354439"/>
    <lineage>
        <taxon>Eukaryota</taxon>
        <taxon>Metazoa</taxon>
        <taxon>Ecdysozoa</taxon>
        <taxon>Arthropoda</taxon>
        <taxon>Hexapoda</taxon>
        <taxon>Insecta</taxon>
        <taxon>Pterygota</taxon>
        <taxon>Neoptera</taxon>
        <taxon>Endopterygota</taxon>
        <taxon>Coleoptera</taxon>
        <taxon>Polyphaga</taxon>
        <taxon>Cucujiformia</taxon>
        <taxon>Curculionidae</taxon>
        <taxon>Dryophthorinae</taxon>
        <taxon>Rhynchophorus</taxon>
    </lineage>
</organism>
<dbReference type="EMBL" id="JAACXV010000361">
    <property type="protein sequence ID" value="KAF7279456.1"/>
    <property type="molecule type" value="Genomic_DNA"/>
</dbReference>
<accession>A0A834IHX2</accession>
<proteinExistence type="predicted"/>
<dbReference type="AlphaFoldDB" id="A0A834IHX2"/>
<comment type="caution">
    <text evidence="1">The sequence shown here is derived from an EMBL/GenBank/DDBJ whole genome shotgun (WGS) entry which is preliminary data.</text>
</comment>
<evidence type="ECO:0000313" key="1">
    <source>
        <dbReference type="EMBL" id="KAF7279456.1"/>
    </source>
</evidence>
<reference evidence="1" key="1">
    <citation type="submission" date="2020-08" db="EMBL/GenBank/DDBJ databases">
        <title>Genome sequencing and assembly of the red palm weevil Rhynchophorus ferrugineus.</title>
        <authorList>
            <person name="Dias G.B."/>
            <person name="Bergman C.M."/>
            <person name="Manee M."/>
        </authorList>
    </citation>
    <scope>NUCLEOTIDE SEQUENCE</scope>
    <source>
        <strain evidence="1">AA-2017</strain>
        <tissue evidence="1">Whole larva</tissue>
    </source>
</reference>
<evidence type="ECO:0000313" key="2">
    <source>
        <dbReference type="Proteomes" id="UP000625711"/>
    </source>
</evidence>
<gene>
    <name evidence="1" type="ORF">GWI33_007221</name>
</gene>
<protein>
    <submittedName>
        <fullName evidence="1">Uncharacterized protein</fullName>
    </submittedName>
</protein>